<gene>
    <name evidence="4" type="ORF">OFUS_LOCUS15707</name>
</gene>
<feature type="domain" description="Peptidase S1" evidence="3">
    <location>
        <begin position="21"/>
        <end position="260"/>
    </location>
</feature>
<evidence type="ECO:0000256" key="1">
    <source>
        <dbReference type="ARBA" id="ARBA00023157"/>
    </source>
</evidence>
<proteinExistence type="inferred from homology"/>
<dbReference type="PRINTS" id="PR00722">
    <property type="entry name" value="CHYMOTRYPSIN"/>
</dbReference>
<dbReference type="Proteomes" id="UP000749559">
    <property type="component" value="Unassembled WGS sequence"/>
</dbReference>
<comment type="similarity">
    <text evidence="2">Belongs to the peptidase S1 family. CLIP subfamily.</text>
</comment>
<dbReference type="InterPro" id="IPR051487">
    <property type="entry name" value="Ser/Thr_Proteases_Immune/Dev"/>
</dbReference>
<dbReference type="InterPro" id="IPR001254">
    <property type="entry name" value="Trypsin_dom"/>
</dbReference>
<dbReference type="InterPro" id="IPR001314">
    <property type="entry name" value="Peptidase_S1A"/>
</dbReference>
<dbReference type="OrthoDB" id="6270251at2759"/>
<dbReference type="GO" id="GO:0006508">
    <property type="term" value="P:proteolysis"/>
    <property type="evidence" value="ECO:0007669"/>
    <property type="project" value="InterPro"/>
</dbReference>
<evidence type="ECO:0000313" key="5">
    <source>
        <dbReference type="Proteomes" id="UP000749559"/>
    </source>
</evidence>
<dbReference type="CDD" id="cd00190">
    <property type="entry name" value="Tryp_SPc"/>
    <property type="match status" value="1"/>
</dbReference>
<evidence type="ECO:0000256" key="2">
    <source>
        <dbReference type="ARBA" id="ARBA00024195"/>
    </source>
</evidence>
<accession>A0A8S4PAV9</accession>
<name>A0A8S4PAV9_OWEFU</name>
<protein>
    <recommendedName>
        <fullName evidence="3">Peptidase S1 domain-containing protein</fullName>
    </recommendedName>
</protein>
<dbReference type="PROSITE" id="PS50240">
    <property type="entry name" value="TRYPSIN_DOM"/>
    <property type="match status" value="1"/>
</dbReference>
<dbReference type="Gene3D" id="2.40.10.10">
    <property type="entry name" value="Trypsin-like serine proteases"/>
    <property type="match status" value="1"/>
</dbReference>
<keyword evidence="5" id="KW-1185">Reference proteome</keyword>
<dbReference type="InterPro" id="IPR009003">
    <property type="entry name" value="Peptidase_S1_PA"/>
</dbReference>
<comment type="caution">
    <text evidence="4">The sequence shown here is derived from an EMBL/GenBank/DDBJ whole genome shotgun (WGS) entry which is preliminary data.</text>
</comment>
<dbReference type="AlphaFoldDB" id="A0A8S4PAV9"/>
<dbReference type="InterPro" id="IPR043504">
    <property type="entry name" value="Peptidase_S1_PA_chymotrypsin"/>
</dbReference>
<keyword evidence="1" id="KW-1015">Disulfide bond</keyword>
<dbReference type="SUPFAM" id="SSF50494">
    <property type="entry name" value="Trypsin-like serine proteases"/>
    <property type="match status" value="1"/>
</dbReference>
<dbReference type="SMART" id="SM00020">
    <property type="entry name" value="Tryp_SPc"/>
    <property type="match status" value="1"/>
</dbReference>
<sequence>MNIQYVCQCFLFNSIFVVYAIKNGREPSVGKYPHLLSLQEEVFLVNSLHVCSAVLIHPQWALSSAHCFRESESNMYHVMSGVHQLLDNLGEEWEQDIEVSNYTLHKDYIGGGANNHDIAIIRLAIPARIDNYTTPVVLPPLGTSEQYVGRNCSMVGWGDGDNGATGLIHEGYSAPMTSQQCDQQWTNLNIREWHLCTGGDNTTAYPCSGDGGSPLTCPDDSGNLVLAGLGSFTPYPCSFYPPAVFTRITYYRDWICDVTYRDVC</sequence>
<dbReference type="EMBL" id="CAIIXF020000007">
    <property type="protein sequence ID" value="CAH1790514.1"/>
    <property type="molecule type" value="Genomic_DNA"/>
</dbReference>
<dbReference type="GO" id="GO:0004252">
    <property type="term" value="F:serine-type endopeptidase activity"/>
    <property type="evidence" value="ECO:0007669"/>
    <property type="project" value="InterPro"/>
</dbReference>
<reference evidence="4" key="1">
    <citation type="submission" date="2022-03" db="EMBL/GenBank/DDBJ databases">
        <authorList>
            <person name="Martin C."/>
        </authorList>
    </citation>
    <scope>NUCLEOTIDE SEQUENCE</scope>
</reference>
<organism evidence="4 5">
    <name type="scientific">Owenia fusiformis</name>
    <name type="common">Polychaete worm</name>
    <dbReference type="NCBI Taxonomy" id="6347"/>
    <lineage>
        <taxon>Eukaryota</taxon>
        <taxon>Metazoa</taxon>
        <taxon>Spiralia</taxon>
        <taxon>Lophotrochozoa</taxon>
        <taxon>Annelida</taxon>
        <taxon>Polychaeta</taxon>
        <taxon>Sedentaria</taxon>
        <taxon>Canalipalpata</taxon>
        <taxon>Sabellida</taxon>
        <taxon>Oweniida</taxon>
        <taxon>Oweniidae</taxon>
        <taxon>Owenia</taxon>
    </lineage>
</organism>
<dbReference type="Pfam" id="PF00089">
    <property type="entry name" value="Trypsin"/>
    <property type="match status" value="1"/>
</dbReference>
<dbReference type="FunFam" id="2.40.10.10:FF:000068">
    <property type="entry name" value="transmembrane protease serine 2"/>
    <property type="match status" value="1"/>
</dbReference>
<evidence type="ECO:0000313" key="4">
    <source>
        <dbReference type="EMBL" id="CAH1790514.1"/>
    </source>
</evidence>
<dbReference type="PANTHER" id="PTHR24256">
    <property type="entry name" value="TRYPTASE-RELATED"/>
    <property type="match status" value="1"/>
</dbReference>
<evidence type="ECO:0000259" key="3">
    <source>
        <dbReference type="PROSITE" id="PS50240"/>
    </source>
</evidence>